<keyword evidence="5 8" id="KW-1133">Transmembrane helix</keyword>
<dbReference type="PROSITE" id="PS50850">
    <property type="entry name" value="MFS"/>
    <property type="match status" value="1"/>
</dbReference>
<sequence length="504" mass="54722">MAVIVEELRVEPDPCIRGPSLSGSLAQFREIRVSLNFRKVPNYVWSALFTFTGGFIFDFYTGSIGPITVMSQFQSQSSSGIISPIVQGLIVSSILLTAAMASLVTGPLADRISRTRVMTLGGLVFVVGSTLACSATSLSQLFVGRCIAGIVEGLFLSAVILYAVEIAPASARGRLGPMVQLLCTVGIVTVHIPPSLSWRSPFGIQAVVSVIFAIGCLFLPYFPRAKAEATWARLGVSAADAQQAKESAQREELWKKGLRTRTALGVFLMGMQQASGIDGVLYVNMQYAPVFFSQAGLSQNSASFIASGVSGLINVACTLVVQFFADKCTFLYSSSLVALIVWSSEGRRSSVTLGGEVIGLSMLLNGTLYASHAFDKPAGYRAIVIRIICTFEIQPTRTRAAATSPGRCANWVYNRLIAFSTPLFLAHSSCYSLLTTVVRLAFQPETKGVSLEDVDKTFEVPPWQIALRKRRDRERGQEILDDTQGVDYILPEVRYWSLITMHID</sequence>
<evidence type="ECO:0000256" key="5">
    <source>
        <dbReference type="ARBA" id="ARBA00022989"/>
    </source>
</evidence>
<feature type="domain" description="Major facilitator superfamily (MFS) profile" evidence="9">
    <location>
        <begin position="46"/>
        <end position="504"/>
    </location>
</feature>
<evidence type="ECO:0000256" key="4">
    <source>
        <dbReference type="ARBA" id="ARBA00022692"/>
    </source>
</evidence>
<name>A0A8E2DV93_9APHY</name>
<gene>
    <name evidence="10" type="ORF">OBBRIDRAFT_809133</name>
</gene>
<organism evidence="10 11">
    <name type="scientific">Obba rivulosa</name>
    <dbReference type="NCBI Taxonomy" id="1052685"/>
    <lineage>
        <taxon>Eukaryota</taxon>
        <taxon>Fungi</taxon>
        <taxon>Dikarya</taxon>
        <taxon>Basidiomycota</taxon>
        <taxon>Agaricomycotina</taxon>
        <taxon>Agaricomycetes</taxon>
        <taxon>Polyporales</taxon>
        <taxon>Gelatoporiaceae</taxon>
        <taxon>Obba</taxon>
    </lineage>
</organism>
<dbReference type="EMBL" id="KV722330">
    <property type="protein sequence ID" value="OCH96664.1"/>
    <property type="molecule type" value="Genomic_DNA"/>
</dbReference>
<dbReference type="Gene3D" id="1.20.1250.20">
    <property type="entry name" value="MFS general substrate transporter like domains"/>
    <property type="match status" value="1"/>
</dbReference>
<keyword evidence="6 8" id="KW-0472">Membrane</keyword>
<reference evidence="10 11" key="1">
    <citation type="submission" date="2016-07" db="EMBL/GenBank/DDBJ databases">
        <title>Draft genome of the white-rot fungus Obba rivulosa 3A-2.</title>
        <authorList>
            <consortium name="DOE Joint Genome Institute"/>
            <person name="Miettinen O."/>
            <person name="Riley R."/>
            <person name="Acob R."/>
            <person name="Barry K."/>
            <person name="Cullen D."/>
            <person name="De Vries R."/>
            <person name="Hainaut M."/>
            <person name="Hatakka A."/>
            <person name="Henrissat B."/>
            <person name="Hilden K."/>
            <person name="Kuo R."/>
            <person name="Labutti K."/>
            <person name="Lipzen A."/>
            <person name="Makela M.R."/>
            <person name="Sandor L."/>
            <person name="Spatafora J.W."/>
            <person name="Grigoriev I.V."/>
            <person name="Hibbett D.S."/>
        </authorList>
    </citation>
    <scope>NUCLEOTIDE SEQUENCE [LARGE SCALE GENOMIC DNA]</scope>
    <source>
        <strain evidence="10 11">3A-2</strain>
    </source>
</reference>
<dbReference type="InterPro" id="IPR005828">
    <property type="entry name" value="MFS_sugar_transport-like"/>
</dbReference>
<feature type="transmembrane region" description="Helical" evidence="8">
    <location>
        <begin position="142"/>
        <end position="163"/>
    </location>
</feature>
<dbReference type="InterPro" id="IPR003663">
    <property type="entry name" value="Sugar/inositol_transpt"/>
</dbReference>
<dbReference type="InterPro" id="IPR036259">
    <property type="entry name" value="MFS_trans_sf"/>
</dbReference>
<evidence type="ECO:0000313" key="11">
    <source>
        <dbReference type="Proteomes" id="UP000250043"/>
    </source>
</evidence>
<proteinExistence type="inferred from homology"/>
<keyword evidence="4 8" id="KW-0812">Transmembrane</keyword>
<dbReference type="AlphaFoldDB" id="A0A8E2DV93"/>
<dbReference type="OrthoDB" id="5399138at2759"/>
<feature type="transmembrane region" description="Helical" evidence="8">
    <location>
        <begin position="202"/>
        <end position="222"/>
    </location>
</feature>
<dbReference type="PANTHER" id="PTHR48022">
    <property type="entry name" value="PLASTIDIC GLUCOSE TRANSPORTER 4"/>
    <property type="match status" value="1"/>
</dbReference>
<feature type="transmembrane region" description="Helical" evidence="8">
    <location>
        <begin position="175"/>
        <end position="196"/>
    </location>
</feature>
<dbReference type="Proteomes" id="UP000250043">
    <property type="component" value="Unassembled WGS sequence"/>
</dbReference>
<dbReference type="GO" id="GO:0016020">
    <property type="term" value="C:membrane"/>
    <property type="evidence" value="ECO:0007669"/>
    <property type="project" value="UniProtKB-SubCell"/>
</dbReference>
<evidence type="ECO:0000259" key="9">
    <source>
        <dbReference type="PROSITE" id="PS50850"/>
    </source>
</evidence>
<feature type="transmembrane region" description="Helical" evidence="8">
    <location>
        <begin position="117"/>
        <end position="136"/>
    </location>
</feature>
<comment type="subcellular location">
    <subcellularLocation>
        <location evidence="1">Membrane</location>
        <topology evidence="1">Multi-pass membrane protein</topology>
    </subcellularLocation>
</comment>
<evidence type="ECO:0000256" key="1">
    <source>
        <dbReference type="ARBA" id="ARBA00004141"/>
    </source>
</evidence>
<keyword evidence="3" id="KW-0813">Transport</keyword>
<feature type="transmembrane region" description="Helical" evidence="8">
    <location>
        <begin position="303"/>
        <end position="325"/>
    </location>
</feature>
<evidence type="ECO:0000256" key="3">
    <source>
        <dbReference type="ARBA" id="ARBA00022448"/>
    </source>
</evidence>
<dbReference type="InterPro" id="IPR020846">
    <property type="entry name" value="MFS_dom"/>
</dbReference>
<keyword evidence="11" id="KW-1185">Reference proteome</keyword>
<comment type="catalytic activity">
    <reaction evidence="7">
        <text>myo-inositol(out) + H(+)(out) = myo-inositol(in) + H(+)(in)</text>
        <dbReference type="Rhea" id="RHEA:60364"/>
        <dbReference type="ChEBI" id="CHEBI:15378"/>
        <dbReference type="ChEBI" id="CHEBI:17268"/>
    </reaction>
</comment>
<evidence type="ECO:0000256" key="2">
    <source>
        <dbReference type="ARBA" id="ARBA00010992"/>
    </source>
</evidence>
<accession>A0A8E2DV93</accession>
<dbReference type="PANTHER" id="PTHR48022:SF2">
    <property type="entry name" value="PLASTIDIC GLUCOSE TRANSPORTER 4"/>
    <property type="match status" value="1"/>
</dbReference>
<evidence type="ECO:0000256" key="8">
    <source>
        <dbReference type="SAM" id="Phobius"/>
    </source>
</evidence>
<feature type="transmembrane region" description="Helical" evidence="8">
    <location>
        <begin position="81"/>
        <end position="105"/>
    </location>
</feature>
<dbReference type="Pfam" id="PF00083">
    <property type="entry name" value="Sugar_tr"/>
    <property type="match status" value="1"/>
</dbReference>
<feature type="transmembrane region" description="Helical" evidence="8">
    <location>
        <begin position="42"/>
        <end position="61"/>
    </location>
</feature>
<dbReference type="PRINTS" id="PR00171">
    <property type="entry name" value="SUGRTRNSPORT"/>
</dbReference>
<dbReference type="InterPro" id="IPR050360">
    <property type="entry name" value="MFS_Sugar_Transporters"/>
</dbReference>
<protein>
    <submittedName>
        <fullName evidence="10">MFS general substrate transporter</fullName>
    </submittedName>
</protein>
<evidence type="ECO:0000256" key="7">
    <source>
        <dbReference type="ARBA" id="ARBA00049119"/>
    </source>
</evidence>
<evidence type="ECO:0000313" key="10">
    <source>
        <dbReference type="EMBL" id="OCH96664.1"/>
    </source>
</evidence>
<evidence type="ECO:0000256" key="6">
    <source>
        <dbReference type="ARBA" id="ARBA00023136"/>
    </source>
</evidence>
<comment type="similarity">
    <text evidence="2">Belongs to the major facilitator superfamily. Sugar transporter (TC 2.A.1.1) family.</text>
</comment>
<dbReference type="SUPFAM" id="SSF103473">
    <property type="entry name" value="MFS general substrate transporter"/>
    <property type="match status" value="1"/>
</dbReference>
<dbReference type="GO" id="GO:0005351">
    <property type="term" value="F:carbohydrate:proton symporter activity"/>
    <property type="evidence" value="ECO:0007669"/>
    <property type="project" value="TreeGrafter"/>
</dbReference>
<feature type="transmembrane region" description="Helical" evidence="8">
    <location>
        <begin position="263"/>
        <end position="283"/>
    </location>
</feature>